<name>A0ABX8YGR5_ANETH</name>
<accession>A0ABX8YGR5</accession>
<protein>
    <recommendedName>
        <fullName evidence="3">AAA-like domain-containing protein</fullName>
    </recommendedName>
</protein>
<keyword evidence="2" id="KW-1185">Reference proteome</keyword>
<dbReference type="RefSeq" id="WP_220561115.1">
    <property type="nucleotide sequence ID" value="NZ_CP080765.1"/>
</dbReference>
<dbReference type="GeneID" id="97143453"/>
<dbReference type="Proteomes" id="UP000826616">
    <property type="component" value="Plasmid pAT1"/>
</dbReference>
<proteinExistence type="predicted"/>
<evidence type="ECO:0000313" key="2">
    <source>
        <dbReference type="Proteomes" id="UP000826616"/>
    </source>
</evidence>
<evidence type="ECO:0008006" key="3">
    <source>
        <dbReference type="Google" id="ProtNLM"/>
    </source>
</evidence>
<reference evidence="1 2" key="1">
    <citation type="submission" date="2021-08" db="EMBL/GenBank/DDBJ databases">
        <title>Complete genome sequence of the strain Aneurinibacillus thermoaerophilus CCM 8960.</title>
        <authorList>
            <person name="Musilova J."/>
            <person name="Kourilova X."/>
            <person name="Pernicova I."/>
            <person name="Bezdicek M."/>
            <person name="Lengerova M."/>
            <person name="Obruca S."/>
            <person name="Sedlar K."/>
        </authorList>
    </citation>
    <scope>NUCLEOTIDE SEQUENCE [LARGE SCALE GENOMIC DNA]</scope>
    <source>
        <strain evidence="1 2">CCM 8960</strain>
        <plasmid evidence="1 2">pAT1</plasmid>
    </source>
</reference>
<organism evidence="1 2">
    <name type="scientific">Aneurinibacillus thermoaerophilus</name>
    <dbReference type="NCBI Taxonomy" id="143495"/>
    <lineage>
        <taxon>Bacteria</taxon>
        <taxon>Bacillati</taxon>
        <taxon>Bacillota</taxon>
        <taxon>Bacilli</taxon>
        <taxon>Bacillales</taxon>
        <taxon>Paenibacillaceae</taxon>
        <taxon>Aneurinibacillus group</taxon>
        <taxon>Aneurinibacillus</taxon>
    </lineage>
</organism>
<dbReference type="EMBL" id="CP080765">
    <property type="protein sequence ID" value="QYY44715.1"/>
    <property type="molecule type" value="Genomic_DNA"/>
</dbReference>
<geneLocation type="plasmid" evidence="1 2">
    <name>pAT1</name>
</geneLocation>
<evidence type="ECO:0000313" key="1">
    <source>
        <dbReference type="EMBL" id="QYY44715.1"/>
    </source>
</evidence>
<gene>
    <name evidence="1" type="ORF">K3F53_18905</name>
</gene>
<sequence length="300" mass="33639">MRCDDITTVNNQEVSLPDELTKEGIKSVRIGWVTERGTRKLARIPLEEYEGVSRKAVYDALCTSTFGQGMQGSGKSEGFGTVWAYDMVMTGFSAILIDTADGQMLRSFVDSLPADFPEEKLHLLNLDNKAWPLALGWDDIYGRTFTGANGDEELAALEISERITSRFIGFINSLSKTGEFTDQMQQYVVSCMRAITKRPGWSFLDLELALTSPSYREELLSRQEVRNMPDVVRDLNQLQDNAADGKDGSIIDPIMSRIRMLSATQFMTNLFYQEPKRDATGKPALDLRRIMDNPEGGTDM</sequence>
<keyword evidence="1" id="KW-0614">Plasmid</keyword>